<protein>
    <submittedName>
        <fullName evidence="2">Uncharacterized protein</fullName>
    </submittedName>
</protein>
<evidence type="ECO:0000313" key="2">
    <source>
        <dbReference type="EMBL" id="TRM62664.1"/>
    </source>
</evidence>
<accession>A0A550CD09</accession>
<evidence type="ECO:0000256" key="1">
    <source>
        <dbReference type="SAM" id="MobiDB-lite"/>
    </source>
</evidence>
<dbReference type="EMBL" id="VDMD01000012">
    <property type="protein sequence ID" value="TRM62664.1"/>
    <property type="molecule type" value="Genomic_DNA"/>
</dbReference>
<feature type="region of interest" description="Disordered" evidence="1">
    <location>
        <begin position="21"/>
        <end position="64"/>
    </location>
</feature>
<feature type="compositionally biased region" description="Low complexity" evidence="1">
    <location>
        <begin position="31"/>
        <end position="52"/>
    </location>
</feature>
<organism evidence="2 3">
    <name type="scientific">Schizophyllum amplum</name>
    <dbReference type="NCBI Taxonomy" id="97359"/>
    <lineage>
        <taxon>Eukaryota</taxon>
        <taxon>Fungi</taxon>
        <taxon>Dikarya</taxon>
        <taxon>Basidiomycota</taxon>
        <taxon>Agaricomycotina</taxon>
        <taxon>Agaricomycetes</taxon>
        <taxon>Agaricomycetidae</taxon>
        <taxon>Agaricales</taxon>
        <taxon>Schizophyllaceae</taxon>
        <taxon>Schizophyllum</taxon>
    </lineage>
</organism>
<comment type="caution">
    <text evidence="2">The sequence shown here is derived from an EMBL/GenBank/DDBJ whole genome shotgun (WGS) entry which is preliminary data.</text>
</comment>
<gene>
    <name evidence="2" type="ORF">BD626DRAFT_432743</name>
</gene>
<feature type="non-terminal residue" evidence="2">
    <location>
        <position position="1"/>
    </location>
</feature>
<feature type="non-terminal residue" evidence="2">
    <location>
        <position position="100"/>
    </location>
</feature>
<proteinExistence type="predicted"/>
<dbReference type="Proteomes" id="UP000320762">
    <property type="component" value="Unassembled WGS sequence"/>
</dbReference>
<dbReference type="AlphaFoldDB" id="A0A550CD09"/>
<sequence length="100" mass="11066">ASFLPPSATQTPYTISSWQRRSAGFPRVKTSLSRVLSAPSRPRPSPSLRNSSAHGRTGHSPVRKRAASSFWSIALSLVPRRGWCGCIWVAYGRVFARARR</sequence>
<name>A0A550CD09_9AGAR</name>
<evidence type="ECO:0000313" key="3">
    <source>
        <dbReference type="Proteomes" id="UP000320762"/>
    </source>
</evidence>
<reference evidence="2 3" key="1">
    <citation type="journal article" date="2019" name="New Phytol.">
        <title>Comparative genomics reveals unique wood-decay strategies and fruiting body development in the Schizophyllaceae.</title>
        <authorList>
            <person name="Almasi E."/>
            <person name="Sahu N."/>
            <person name="Krizsan K."/>
            <person name="Balint B."/>
            <person name="Kovacs G.M."/>
            <person name="Kiss B."/>
            <person name="Cseklye J."/>
            <person name="Drula E."/>
            <person name="Henrissat B."/>
            <person name="Nagy I."/>
            <person name="Chovatia M."/>
            <person name="Adam C."/>
            <person name="LaButti K."/>
            <person name="Lipzen A."/>
            <person name="Riley R."/>
            <person name="Grigoriev I.V."/>
            <person name="Nagy L.G."/>
        </authorList>
    </citation>
    <scope>NUCLEOTIDE SEQUENCE [LARGE SCALE GENOMIC DNA]</scope>
    <source>
        <strain evidence="2 3">NL-1724</strain>
    </source>
</reference>
<keyword evidence="3" id="KW-1185">Reference proteome</keyword>